<evidence type="ECO:0000256" key="1">
    <source>
        <dbReference type="SAM" id="MobiDB-lite"/>
    </source>
</evidence>
<evidence type="ECO:0000313" key="3">
    <source>
        <dbReference type="Proteomes" id="UP001056384"/>
    </source>
</evidence>
<feature type="region of interest" description="Disordered" evidence="1">
    <location>
        <begin position="78"/>
        <end position="141"/>
    </location>
</feature>
<dbReference type="AlphaFoldDB" id="A0A9Q9EK12"/>
<dbReference type="EMBL" id="CP099423">
    <property type="protein sequence ID" value="USW54331.1"/>
    <property type="molecule type" value="Genomic_DNA"/>
</dbReference>
<reference evidence="2" key="1">
    <citation type="submission" date="2022-06" db="EMBL/GenBank/DDBJ databases">
        <title>Complete genome sequences of two strains of the flax pathogen Septoria linicola.</title>
        <authorList>
            <person name="Lapalu N."/>
            <person name="Simon A."/>
            <person name="Demenou B."/>
            <person name="Paumier D."/>
            <person name="Guillot M.-P."/>
            <person name="Gout L."/>
            <person name="Valade R."/>
        </authorList>
    </citation>
    <scope>NUCLEOTIDE SEQUENCE</scope>
    <source>
        <strain evidence="2">SE15195</strain>
    </source>
</reference>
<sequence>MVEGFEDHCTRFQGLLDEDQQPKARRQQISDDIAEKQAAIRQLSLEIEVRELQQEGLQQQQNDLDMRQLDAMRGQMLSTTGGTERSLPNPRKRAHSSSDTTSALAETSPVCNRHVRRGQKGTPLNGRLEHDTDDASTDTSDVLSEVEVGRRVHIEASLPGKPEVVEEGPIHASFPTVPRIDGVWVEIACAVCGDNCTFRGCMRSLKSARQHHTHRHKDVSYTGLLNCCSMRKVSEDDV</sequence>
<protein>
    <submittedName>
        <fullName evidence="2">Uncharacterized protein</fullName>
    </submittedName>
</protein>
<organism evidence="2 3">
    <name type="scientific">Septoria linicola</name>
    <dbReference type="NCBI Taxonomy" id="215465"/>
    <lineage>
        <taxon>Eukaryota</taxon>
        <taxon>Fungi</taxon>
        <taxon>Dikarya</taxon>
        <taxon>Ascomycota</taxon>
        <taxon>Pezizomycotina</taxon>
        <taxon>Dothideomycetes</taxon>
        <taxon>Dothideomycetidae</taxon>
        <taxon>Mycosphaerellales</taxon>
        <taxon>Mycosphaerellaceae</taxon>
        <taxon>Septoria</taxon>
    </lineage>
</organism>
<accession>A0A9Q9EK12</accession>
<name>A0A9Q9EK12_9PEZI</name>
<gene>
    <name evidence="2" type="ORF">Slin15195_G076500</name>
</gene>
<evidence type="ECO:0000313" key="2">
    <source>
        <dbReference type="EMBL" id="USW54331.1"/>
    </source>
</evidence>
<keyword evidence="3" id="KW-1185">Reference proteome</keyword>
<proteinExistence type="predicted"/>
<dbReference type="Proteomes" id="UP001056384">
    <property type="component" value="Chromosome 6"/>
</dbReference>